<keyword evidence="1" id="KW-0472">Membrane</keyword>
<feature type="transmembrane region" description="Helical" evidence="1">
    <location>
        <begin position="12"/>
        <end position="32"/>
    </location>
</feature>
<feature type="transmembrane region" description="Helical" evidence="1">
    <location>
        <begin position="38"/>
        <end position="62"/>
    </location>
</feature>
<keyword evidence="3" id="KW-1185">Reference proteome</keyword>
<dbReference type="PATRIC" id="fig|1550566.3.peg.1789"/>
<feature type="transmembrane region" description="Helical" evidence="1">
    <location>
        <begin position="71"/>
        <end position="91"/>
    </location>
</feature>
<organism evidence="2 3">
    <name type="scientific">Methanoculleus sediminis</name>
    <dbReference type="NCBI Taxonomy" id="1550566"/>
    <lineage>
        <taxon>Archaea</taxon>
        <taxon>Methanobacteriati</taxon>
        <taxon>Methanobacteriota</taxon>
        <taxon>Stenosarchaea group</taxon>
        <taxon>Methanomicrobia</taxon>
        <taxon>Methanomicrobiales</taxon>
        <taxon>Methanomicrobiaceae</taxon>
        <taxon>Methanoculleus</taxon>
    </lineage>
</organism>
<gene>
    <name evidence="2" type="ORF">SZ63_08205</name>
</gene>
<dbReference type="EMBL" id="JXOJ01000003">
    <property type="protein sequence ID" value="KLK87966.1"/>
    <property type="molecule type" value="Genomic_DNA"/>
</dbReference>
<dbReference type="OrthoDB" id="377971at2157"/>
<comment type="caution">
    <text evidence="2">The sequence shown here is derived from an EMBL/GenBank/DDBJ whole genome shotgun (WGS) entry which is preliminary data.</text>
</comment>
<dbReference type="STRING" id="1550566.SZ63_08205"/>
<feature type="transmembrane region" description="Helical" evidence="1">
    <location>
        <begin position="141"/>
        <end position="160"/>
    </location>
</feature>
<dbReference type="RefSeq" id="WP_048184105.1">
    <property type="nucleotide sequence ID" value="NZ_JXOJ01000003.1"/>
</dbReference>
<sequence length="171" mass="17978">MDSGRRTGADFLLINLLLLVLTQPGALALAGFDPPFGLAVSATTWMAAFVGVSPLAVLYLLIKSESLGRRFLPGTAAYIALVLAVAYASYLLQQPLFEGFRAPGYEQTFPIFLAATVLTAVISVTLLPAGLLAYAASPENLPLLAVNVVLLAAAVLLRRLRSRGEGPYGSS</sequence>
<evidence type="ECO:0000313" key="2">
    <source>
        <dbReference type="EMBL" id="KLK87966.1"/>
    </source>
</evidence>
<reference evidence="2 3" key="1">
    <citation type="journal article" date="2015" name="Int. J. Syst. Evol. Microbiol.">
        <title>Methanoculleus sediminis sp. nov., a methanogen from sediments near a submarine mud volcano.</title>
        <authorList>
            <person name="Chen S.C."/>
            <person name="Chen M.F."/>
            <person name="Lai M.C."/>
            <person name="Weng C.Y."/>
            <person name="Wu S.Y."/>
            <person name="Lin S."/>
            <person name="Yang T.F."/>
            <person name="Chen P.C."/>
        </authorList>
    </citation>
    <scope>NUCLEOTIDE SEQUENCE [LARGE SCALE GENOMIC DNA]</scope>
    <source>
        <strain evidence="2 3">S3Fa</strain>
    </source>
</reference>
<keyword evidence="1" id="KW-0812">Transmembrane</keyword>
<dbReference type="AlphaFoldDB" id="A0A0H1QZC6"/>
<name>A0A0H1QZC6_9EURY</name>
<proteinExistence type="predicted"/>
<protein>
    <submittedName>
        <fullName evidence="2">Uncharacterized protein</fullName>
    </submittedName>
</protein>
<feature type="transmembrane region" description="Helical" evidence="1">
    <location>
        <begin position="111"/>
        <end position="134"/>
    </location>
</feature>
<accession>A0A0H1QZC6</accession>
<evidence type="ECO:0000256" key="1">
    <source>
        <dbReference type="SAM" id="Phobius"/>
    </source>
</evidence>
<evidence type="ECO:0000313" key="3">
    <source>
        <dbReference type="Proteomes" id="UP000035301"/>
    </source>
</evidence>
<dbReference type="Proteomes" id="UP000035301">
    <property type="component" value="Unassembled WGS sequence"/>
</dbReference>
<keyword evidence="1" id="KW-1133">Transmembrane helix</keyword>